<comment type="caution">
    <text evidence="1">The sequence shown here is derived from an EMBL/GenBank/DDBJ whole genome shotgun (WGS) entry which is preliminary data.</text>
</comment>
<dbReference type="PANTHER" id="PTHR46579">
    <property type="entry name" value="F5/8 TYPE C DOMAIN-CONTAINING PROTEIN-RELATED"/>
    <property type="match status" value="1"/>
</dbReference>
<organism evidence="1 2">
    <name type="scientific">Haemaphysalis longicornis</name>
    <name type="common">Bush tick</name>
    <dbReference type="NCBI Taxonomy" id="44386"/>
    <lineage>
        <taxon>Eukaryota</taxon>
        <taxon>Metazoa</taxon>
        <taxon>Ecdysozoa</taxon>
        <taxon>Arthropoda</taxon>
        <taxon>Chelicerata</taxon>
        <taxon>Arachnida</taxon>
        <taxon>Acari</taxon>
        <taxon>Parasitiformes</taxon>
        <taxon>Ixodida</taxon>
        <taxon>Ixodoidea</taxon>
        <taxon>Ixodidae</taxon>
        <taxon>Haemaphysalinae</taxon>
        <taxon>Haemaphysalis</taxon>
    </lineage>
</organism>
<name>A0A9J6FNA3_HAELO</name>
<dbReference type="EMBL" id="JABSTR010000002">
    <property type="protein sequence ID" value="KAH9364650.1"/>
    <property type="molecule type" value="Genomic_DNA"/>
</dbReference>
<gene>
    <name evidence="1" type="ORF">HPB48_018458</name>
</gene>
<dbReference type="OMA" id="TEAICSH"/>
<dbReference type="AlphaFoldDB" id="A0A9J6FNA3"/>
<proteinExistence type="predicted"/>
<dbReference type="VEuPathDB" id="VectorBase:HLOH_052378"/>
<reference evidence="1 2" key="1">
    <citation type="journal article" date="2020" name="Cell">
        <title>Large-Scale Comparative Analyses of Tick Genomes Elucidate Their Genetic Diversity and Vector Capacities.</title>
        <authorList>
            <consortium name="Tick Genome and Microbiome Consortium (TIGMIC)"/>
            <person name="Jia N."/>
            <person name="Wang J."/>
            <person name="Shi W."/>
            <person name="Du L."/>
            <person name="Sun Y."/>
            <person name="Zhan W."/>
            <person name="Jiang J.F."/>
            <person name="Wang Q."/>
            <person name="Zhang B."/>
            <person name="Ji P."/>
            <person name="Bell-Sakyi L."/>
            <person name="Cui X.M."/>
            <person name="Yuan T.T."/>
            <person name="Jiang B.G."/>
            <person name="Yang W.F."/>
            <person name="Lam T.T."/>
            <person name="Chang Q.C."/>
            <person name="Ding S.J."/>
            <person name="Wang X.J."/>
            <person name="Zhu J.G."/>
            <person name="Ruan X.D."/>
            <person name="Zhao L."/>
            <person name="Wei J.T."/>
            <person name="Ye R.Z."/>
            <person name="Que T.C."/>
            <person name="Du C.H."/>
            <person name="Zhou Y.H."/>
            <person name="Cheng J.X."/>
            <person name="Dai P.F."/>
            <person name="Guo W.B."/>
            <person name="Han X.H."/>
            <person name="Huang E.J."/>
            <person name="Li L.F."/>
            <person name="Wei W."/>
            <person name="Gao Y.C."/>
            <person name="Liu J.Z."/>
            <person name="Shao H.Z."/>
            <person name="Wang X."/>
            <person name="Wang C.C."/>
            <person name="Yang T.C."/>
            <person name="Huo Q.B."/>
            <person name="Li W."/>
            <person name="Chen H.Y."/>
            <person name="Chen S.E."/>
            <person name="Zhou L.G."/>
            <person name="Ni X.B."/>
            <person name="Tian J.H."/>
            <person name="Sheng Y."/>
            <person name="Liu T."/>
            <person name="Pan Y.S."/>
            <person name="Xia L.Y."/>
            <person name="Li J."/>
            <person name="Zhao F."/>
            <person name="Cao W.C."/>
        </authorList>
    </citation>
    <scope>NUCLEOTIDE SEQUENCE [LARGE SCALE GENOMIC DNA]</scope>
    <source>
        <strain evidence="1">HaeL-2018</strain>
    </source>
</reference>
<protein>
    <submittedName>
        <fullName evidence="1">Uncharacterized protein</fullName>
    </submittedName>
</protein>
<accession>A0A9J6FNA3</accession>
<dbReference type="Proteomes" id="UP000821853">
    <property type="component" value="Chromosome 10"/>
</dbReference>
<dbReference type="PANTHER" id="PTHR46579:SF1">
    <property type="entry name" value="F5_8 TYPE C DOMAIN-CONTAINING PROTEIN"/>
    <property type="match status" value="1"/>
</dbReference>
<dbReference type="OrthoDB" id="6509414at2759"/>
<evidence type="ECO:0000313" key="2">
    <source>
        <dbReference type="Proteomes" id="UP000821853"/>
    </source>
</evidence>
<keyword evidence="2" id="KW-1185">Reference proteome</keyword>
<sequence length="255" mass="28314">MLRNAMDKLSDFVFQMEELYGKGAMTFNVHQLLHLPKSVAELGPLWAHSAFIFETGNGILLKLISSANGVPAQVCERFVMKMQTMKLFNTLKMSVNTEAICSHFLGLNVAGKVESGPLGKGTVYKVEGAEKEAFQKKFATVPHTVVKFERVAVQGQQLHSVSYTRPKKTRNTVFKCKQGQYYAVQKVCQLADHSCVLVCAHLVCEQYKNIAHISTFLQSSRCVIICLEEVSSVSVALTVSGTHYVGDLPNMFEKD</sequence>
<evidence type="ECO:0000313" key="1">
    <source>
        <dbReference type="EMBL" id="KAH9364650.1"/>
    </source>
</evidence>